<accession>A0A2S4L0X0</accession>
<reference evidence="2 3" key="1">
    <citation type="submission" date="2018-01" db="EMBL/GenBank/DDBJ databases">
        <title>Harnessing the power of phylogenomics to disentangle the directionality and signatures of interkingdom host jumping in the parasitic fungal genus Tolypocladium.</title>
        <authorList>
            <person name="Quandt C.A."/>
            <person name="Patterson W."/>
            <person name="Spatafora J.W."/>
        </authorList>
    </citation>
    <scope>NUCLEOTIDE SEQUENCE [LARGE SCALE GENOMIC DNA]</scope>
    <source>
        <strain evidence="2 3">NRBC 100945</strain>
    </source>
</reference>
<evidence type="ECO:0000313" key="2">
    <source>
        <dbReference type="EMBL" id="POR36090.1"/>
    </source>
</evidence>
<name>A0A2S4L0X0_9HYPO</name>
<keyword evidence="3" id="KW-1185">Reference proteome</keyword>
<sequence>MRPVTALFLSAQLLLGVNSQDFTVDTDCKDLKAGALSGSLPQPVHWAKASDLSKADYCSHGTKECCDKRMERNLPLPLRYPEAAAYYKKCANVVIPKPSSECDIVLPVSSCDKVADFSCGMNNDPEFCNIKFAERDHGEPFRRFFDRCMGKDL</sequence>
<evidence type="ECO:0000313" key="3">
    <source>
        <dbReference type="Proteomes" id="UP000237481"/>
    </source>
</evidence>
<protein>
    <submittedName>
        <fullName evidence="2">Uncharacterized protein</fullName>
    </submittedName>
</protein>
<dbReference type="EMBL" id="PKSG01000362">
    <property type="protein sequence ID" value="POR36090.1"/>
    <property type="molecule type" value="Genomic_DNA"/>
</dbReference>
<keyword evidence="1" id="KW-0732">Signal</keyword>
<gene>
    <name evidence="2" type="ORF">TPAR_03701</name>
</gene>
<dbReference type="Proteomes" id="UP000237481">
    <property type="component" value="Unassembled WGS sequence"/>
</dbReference>
<evidence type="ECO:0000256" key="1">
    <source>
        <dbReference type="SAM" id="SignalP"/>
    </source>
</evidence>
<comment type="caution">
    <text evidence="2">The sequence shown here is derived from an EMBL/GenBank/DDBJ whole genome shotgun (WGS) entry which is preliminary data.</text>
</comment>
<dbReference type="AlphaFoldDB" id="A0A2S4L0X0"/>
<feature type="signal peptide" evidence="1">
    <location>
        <begin position="1"/>
        <end position="19"/>
    </location>
</feature>
<feature type="chain" id="PRO_5015646873" evidence="1">
    <location>
        <begin position="20"/>
        <end position="153"/>
    </location>
</feature>
<proteinExistence type="predicted"/>
<organism evidence="2 3">
    <name type="scientific">Tolypocladium paradoxum</name>
    <dbReference type="NCBI Taxonomy" id="94208"/>
    <lineage>
        <taxon>Eukaryota</taxon>
        <taxon>Fungi</taxon>
        <taxon>Dikarya</taxon>
        <taxon>Ascomycota</taxon>
        <taxon>Pezizomycotina</taxon>
        <taxon>Sordariomycetes</taxon>
        <taxon>Hypocreomycetidae</taxon>
        <taxon>Hypocreales</taxon>
        <taxon>Ophiocordycipitaceae</taxon>
        <taxon>Tolypocladium</taxon>
    </lineage>
</organism>